<organism evidence="5 6">
    <name type="scientific">Paenibacillus radicis</name>
    <name type="common">ex Gao et al. 2016</name>
    <dbReference type="NCBI Taxonomy" id="1737354"/>
    <lineage>
        <taxon>Bacteria</taxon>
        <taxon>Bacillati</taxon>
        <taxon>Bacillota</taxon>
        <taxon>Bacilli</taxon>
        <taxon>Bacillales</taxon>
        <taxon>Paenibacillaceae</taxon>
        <taxon>Paenibacillus</taxon>
    </lineage>
</organism>
<dbReference type="CDD" id="cd07725">
    <property type="entry name" value="TTHA1429-like_MBL-fold"/>
    <property type="match status" value="1"/>
</dbReference>
<proteinExistence type="predicted"/>
<dbReference type="PANTHER" id="PTHR23131">
    <property type="entry name" value="ENDORIBONUCLEASE LACTB2"/>
    <property type="match status" value="1"/>
</dbReference>
<dbReference type="InterPro" id="IPR048933">
    <property type="entry name" value="B_lactamase-like_C"/>
</dbReference>
<dbReference type="Gene3D" id="1.10.10.10">
    <property type="entry name" value="Winged helix-like DNA-binding domain superfamily/Winged helix DNA-binding domain"/>
    <property type="match status" value="1"/>
</dbReference>
<evidence type="ECO:0000256" key="3">
    <source>
        <dbReference type="ARBA" id="ARBA00048505"/>
    </source>
</evidence>
<dbReference type="RefSeq" id="WP_188890349.1">
    <property type="nucleotide sequence ID" value="NZ_BMHY01000006.1"/>
</dbReference>
<gene>
    <name evidence="5" type="ORF">GCM10010918_33460</name>
</gene>
<name>A0A917HCP6_9BACL</name>
<evidence type="ECO:0000256" key="1">
    <source>
        <dbReference type="ARBA" id="ARBA00034221"/>
    </source>
</evidence>
<comment type="function">
    <text evidence="2">Counteracts the endogenous Pycsar antiviral defense system. Phosphodiesterase that enables metal-dependent hydrolysis of host cyclic nucleotide Pycsar defense signals such as cCMP and cUMP.</text>
</comment>
<dbReference type="SUPFAM" id="SSF56281">
    <property type="entry name" value="Metallo-hydrolase/oxidoreductase"/>
    <property type="match status" value="1"/>
</dbReference>
<feature type="domain" description="Metallo-beta-lactamase" evidence="4">
    <location>
        <begin position="30"/>
        <end position="245"/>
    </location>
</feature>
<comment type="caution">
    <text evidence="5">The sequence shown here is derived from an EMBL/GenBank/DDBJ whole genome shotgun (WGS) entry which is preliminary data.</text>
</comment>
<dbReference type="EMBL" id="BMHY01000006">
    <property type="protein sequence ID" value="GGG74595.1"/>
    <property type="molecule type" value="Genomic_DNA"/>
</dbReference>
<evidence type="ECO:0000259" key="4">
    <source>
        <dbReference type="SMART" id="SM00849"/>
    </source>
</evidence>
<protein>
    <submittedName>
        <fullName evidence="5">MBL fold metallo-hydrolase</fullName>
    </submittedName>
</protein>
<dbReference type="Pfam" id="PF21221">
    <property type="entry name" value="B_lactamase-like_C"/>
    <property type="match status" value="1"/>
</dbReference>
<dbReference type="InterPro" id="IPR036388">
    <property type="entry name" value="WH-like_DNA-bd_sf"/>
</dbReference>
<dbReference type="AlphaFoldDB" id="A0A917HCP6"/>
<accession>A0A917HCP6</accession>
<evidence type="ECO:0000256" key="2">
    <source>
        <dbReference type="ARBA" id="ARBA00034301"/>
    </source>
</evidence>
<evidence type="ECO:0000313" key="6">
    <source>
        <dbReference type="Proteomes" id="UP000600247"/>
    </source>
</evidence>
<dbReference type="InterPro" id="IPR036866">
    <property type="entry name" value="RibonucZ/Hydroxyglut_hydro"/>
</dbReference>
<reference evidence="5 6" key="1">
    <citation type="journal article" date="2014" name="Int. J. Syst. Evol. Microbiol.">
        <title>Complete genome sequence of Corynebacterium casei LMG S-19264T (=DSM 44701T), isolated from a smear-ripened cheese.</title>
        <authorList>
            <consortium name="US DOE Joint Genome Institute (JGI-PGF)"/>
            <person name="Walter F."/>
            <person name="Albersmeier A."/>
            <person name="Kalinowski J."/>
            <person name="Ruckert C."/>
        </authorList>
    </citation>
    <scope>NUCLEOTIDE SEQUENCE [LARGE SCALE GENOMIC DNA]</scope>
    <source>
        <strain evidence="5 6">CGMCC 1.15286</strain>
    </source>
</reference>
<dbReference type="Gene3D" id="3.60.15.10">
    <property type="entry name" value="Ribonuclease Z/Hydroxyacylglutathione hydrolase-like"/>
    <property type="match status" value="1"/>
</dbReference>
<sequence>MEREGQQVETAQWNDGWIQVKVPLPFSLKWVNSYLIPEPDQSGYTVIDPGLRTDEAVAAWNEAMQRHDIDVAAIKRIIVTHQHPDHYGLAGYFQELSGAPVYMSRRSHAYTVRLWAEGSRFAEELGQLFSGHGMPDELTSAIAANLELFEERVSPQPSVTYMKAGESIRFGGFEWQLIDAPGHAYGQLLLYEPNNGWMFCGDQVIPRITPNISVVPGEETDPLNDFLTNLDELLNYDVSFAFPGHRDPFTGFAARIEELKQHHIRRLERMKRMLDEPMSAFELSERLFGINLRSNPHNLRFAMAETLAHLYYMEHRGLIRRLEGASAYLFHAV</sequence>
<dbReference type="PANTHER" id="PTHR23131:SF4">
    <property type="entry name" value="METALLO-BETA-LACTAMASE SUPERFAMILY POTEIN"/>
    <property type="match status" value="1"/>
</dbReference>
<evidence type="ECO:0000313" key="5">
    <source>
        <dbReference type="EMBL" id="GGG74595.1"/>
    </source>
</evidence>
<dbReference type="InterPro" id="IPR050662">
    <property type="entry name" value="Sec-metab_biosynth-thioest"/>
</dbReference>
<keyword evidence="6" id="KW-1185">Reference proteome</keyword>
<dbReference type="SMART" id="SM00849">
    <property type="entry name" value="Lactamase_B"/>
    <property type="match status" value="1"/>
</dbReference>
<comment type="catalytic activity">
    <reaction evidence="3">
        <text>3',5'-cyclic UMP + H2O = UMP + H(+)</text>
        <dbReference type="Rhea" id="RHEA:70575"/>
        <dbReference type="ChEBI" id="CHEBI:15377"/>
        <dbReference type="ChEBI" id="CHEBI:15378"/>
        <dbReference type="ChEBI" id="CHEBI:57865"/>
        <dbReference type="ChEBI" id="CHEBI:184387"/>
    </reaction>
    <physiologicalReaction direction="left-to-right" evidence="3">
        <dbReference type="Rhea" id="RHEA:70576"/>
    </physiologicalReaction>
</comment>
<dbReference type="Pfam" id="PF00753">
    <property type="entry name" value="Lactamase_B"/>
    <property type="match status" value="1"/>
</dbReference>
<dbReference type="InterPro" id="IPR001279">
    <property type="entry name" value="Metallo-B-lactamas"/>
</dbReference>
<comment type="catalytic activity">
    <reaction evidence="1">
        <text>3',5'-cyclic CMP + H2O = CMP + H(+)</text>
        <dbReference type="Rhea" id="RHEA:72675"/>
        <dbReference type="ChEBI" id="CHEBI:15377"/>
        <dbReference type="ChEBI" id="CHEBI:15378"/>
        <dbReference type="ChEBI" id="CHEBI:58003"/>
        <dbReference type="ChEBI" id="CHEBI:60377"/>
    </reaction>
    <physiologicalReaction direction="left-to-right" evidence="1">
        <dbReference type="Rhea" id="RHEA:72676"/>
    </physiologicalReaction>
</comment>
<dbReference type="Proteomes" id="UP000600247">
    <property type="component" value="Unassembled WGS sequence"/>
</dbReference>